<name>A0A382BNL4_9ZZZZ</name>
<accession>A0A382BNL4</accession>
<reference evidence="1" key="1">
    <citation type="submission" date="2018-05" db="EMBL/GenBank/DDBJ databases">
        <authorList>
            <person name="Lanie J.A."/>
            <person name="Ng W.-L."/>
            <person name="Kazmierczak K.M."/>
            <person name="Andrzejewski T.M."/>
            <person name="Davidsen T.M."/>
            <person name="Wayne K.J."/>
            <person name="Tettelin H."/>
            <person name="Glass J.I."/>
            <person name="Rusch D."/>
            <person name="Podicherti R."/>
            <person name="Tsui H.-C.T."/>
            <person name="Winkler M.E."/>
        </authorList>
    </citation>
    <scope>NUCLEOTIDE SEQUENCE</scope>
</reference>
<feature type="non-terminal residue" evidence="1">
    <location>
        <position position="1"/>
    </location>
</feature>
<gene>
    <name evidence="1" type="ORF">METZ01_LOCUS167985</name>
</gene>
<organism evidence="1">
    <name type="scientific">marine metagenome</name>
    <dbReference type="NCBI Taxonomy" id="408172"/>
    <lineage>
        <taxon>unclassified sequences</taxon>
        <taxon>metagenomes</taxon>
        <taxon>ecological metagenomes</taxon>
    </lineage>
</organism>
<dbReference type="EMBL" id="UINC01030551">
    <property type="protein sequence ID" value="SVB15131.1"/>
    <property type="molecule type" value="Genomic_DNA"/>
</dbReference>
<dbReference type="AlphaFoldDB" id="A0A382BNL4"/>
<sequence length="50" mass="6005">SIIEHRPDIIYWGEDIIKMVENKEKFLSELVPYPVFVPHIRKTKKVPDKK</sequence>
<evidence type="ECO:0000313" key="1">
    <source>
        <dbReference type="EMBL" id="SVB15131.1"/>
    </source>
</evidence>
<proteinExistence type="predicted"/>
<protein>
    <submittedName>
        <fullName evidence="1">Uncharacterized protein</fullName>
    </submittedName>
</protein>